<dbReference type="SUPFAM" id="SSF49503">
    <property type="entry name" value="Cupredoxins"/>
    <property type="match status" value="3"/>
</dbReference>
<dbReference type="InterPro" id="IPR033138">
    <property type="entry name" value="Cu_oxidase_CS"/>
</dbReference>
<organism evidence="5 6">
    <name type="scientific">Xylella taiwanensis</name>
    <dbReference type="NCBI Taxonomy" id="1444770"/>
    <lineage>
        <taxon>Bacteria</taxon>
        <taxon>Pseudomonadati</taxon>
        <taxon>Pseudomonadota</taxon>
        <taxon>Gammaproteobacteria</taxon>
        <taxon>Lysobacterales</taxon>
        <taxon>Lysobacteraceae</taxon>
        <taxon>Xylella</taxon>
    </lineage>
</organism>
<dbReference type="Gene3D" id="2.60.40.420">
    <property type="entry name" value="Cupredoxins - blue copper proteins"/>
    <property type="match status" value="3"/>
</dbReference>
<reference evidence="5" key="1">
    <citation type="submission" date="2021-11" db="EMBL/GenBank/DDBJ databases">
        <title>Genome sequence of Xylella taiwanensis PLS432.</title>
        <authorList>
            <person name="Weng L.-W."/>
            <person name="Su C.-C."/>
            <person name="Tsai C.-W."/>
            <person name="Kuo C.-H."/>
        </authorList>
    </citation>
    <scope>NUCLEOTIDE SEQUENCE</scope>
    <source>
        <strain evidence="5">PLS432</strain>
    </source>
</reference>
<protein>
    <submittedName>
        <fullName evidence="5">Multicopper oxidase family protein</fullName>
    </submittedName>
</protein>
<accession>A0ABS8TTR2</accession>
<evidence type="ECO:0000256" key="2">
    <source>
        <dbReference type="ARBA" id="ARBA00023002"/>
    </source>
</evidence>
<evidence type="ECO:0000256" key="1">
    <source>
        <dbReference type="ARBA" id="ARBA00022723"/>
    </source>
</evidence>
<dbReference type="InterPro" id="IPR045087">
    <property type="entry name" value="Cu-oxidase_fam"/>
</dbReference>
<dbReference type="PANTHER" id="PTHR11709">
    <property type="entry name" value="MULTI-COPPER OXIDASE"/>
    <property type="match status" value="1"/>
</dbReference>
<proteinExistence type="predicted"/>
<dbReference type="InterPro" id="IPR011707">
    <property type="entry name" value="Cu-oxidase-like_N"/>
</dbReference>
<gene>
    <name evidence="5" type="ORF">LPH55_00620</name>
</gene>
<dbReference type="Proteomes" id="UP001430701">
    <property type="component" value="Unassembled WGS sequence"/>
</dbReference>
<feature type="domain" description="Plastocyanin-like" evidence="3">
    <location>
        <begin position="594"/>
        <end position="722"/>
    </location>
</feature>
<keyword evidence="2" id="KW-0560">Oxidoreductase</keyword>
<dbReference type="PANTHER" id="PTHR11709:SF2">
    <property type="entry name" value="MULTICOPPER OXIDASE LPR1"/>
    <property type="match status" value="1"/>
</dbReference>
<sequence>MTETTLKPKTMNTPKKTLSLYLRNLLLIISLFISLHTMAGEIPDDVAKNRKDTFESLLFSDPPPLSATLRSILENHFGVDKSPNNHKDVYYVLNIGYVNGKIYDPSSNRFQKVRLRGYTGEDSNHKRITEVNQFVAPQIEAHPGDTVRILLKNNLPADATCLNSHVMQQQTTANKLADKPHCFNGTNLHAHGLWISPTGNSDNVLLSINPGINFEYQYDLSNDIPEGTFWYHSHRHGSTALQVSSGMAGALIIRGNRKPTPTSNGDLSTLLIDPDTGKSYKEHTVLFQQIAYACQGKDGKLKRTQDGKINWSCNPGETGVIESYDQFGPGTWPASGRWTSINGIVLPTFKSQVGDVERWRLIHAGVRETINLTFRKINPKINLNELHKRAYTGNLKKQDAARLVEELCSGETIPFQIVAADGLTMSHTITSEKVTLQPGYRYDLLTIFPSAGGYCMIQPQQPKAGSINSESSAQSLLGFVSVAGKENIPTNAITSTLVNKLTKSAEKFMPENVRAEIVKDIAHVEGKDNHHGILLTKFTPHPGDITEDDVRGQAKQKLVFFVGADQKNNPIFALSHDFSVEKTNGIYMPSKLFIYDPNKVGLTLPLGKAQEWELRSYSVSHPFHIHVNPFQIVAIYDPQGRDVSEPGVVEADGDTQFSGLKGQWKDTILVKTNLLPGDLKKDPKNFYRFVIRTRYKRYIGEFVLHCHILDHEDQGMMENIAVSLPDSVGPSSNLMTEQHHSKMP</sequence>
<keyword evidence="1" id="KW-0479">Metal-binding</keyword>
<name>A0ABS8TTR2_9GAMM</name>
<dbReference type="EMBL" id="JAJPPU010000001">
    <property type="protein sequence ID" value="MCD8472007.1"/>
    <property type="molecule type" value="Genomic_DNA"/>
</dbReference>
<dbReference type="Pfam" id="PF07732">
    <property type="entry name" value="Cu-oxidase_3"/>
    <property type="match status" value="1"/>
</dbReference>
<keyword evidence="6" id="KW-1185">Reference proteome</keyword>
<evidence type="ECO:0000259" key="4">
    <source>
        <dbReference type="Pfam" id="PF07732"/>
    </source>
</evidence>
<dbReference type="InterPro" id="IPR002355">
    <property type="entry name" value="Cu_oxidase_Cu_BS"/>
</dbReference>
<comment type="caution">
    <text evidence="5">The sequence shown here is derived from an EMBL/GenBank/DDBJ whole genome shotgun (WGS) entry which is preliminary data.</text>
</comment>
<dbReference type="PROSITE" id="PS00079">
    <property type="entry name" value="MULTICOPPER_OXIDASE1"/>
    <property type="match status" value="1"/>
</dbReference>
<dbReference type="InterPro" id="IPR008972">
    <property type="entry name" value="Cupredoxin"/>
</dbReference>
<dbReference type="PROSITE" id="PS00080">
    <property type="entry name" value="MULTICOPPER_OXIDASE2"/>
    <property type="match status" value="1"/>
</dbReference>
<evidence type="ECO:0000259" key="3">
    <source>
        <dbReference type="Pfam" id="PF07731"/>
    </source>
</evidence>
<evidence type="ECO:0000313" key="5">
    <source>
        <dbReference type="EMBL" id="MCD8472007.1"/>
    </source>
</evidence>
<dbReference type="RefSeq" id="WP_230428249.1">
    <property type="nucleotide sequence ID" value="NZ_CP053627.1"/>
</dbReference>
<feature type="domain" description="Plastocyanin-like" evidence="4">
    <location>
        <begin position="184"/>
        <end position="256"/>
    </location>
</feature>
<evidence type="ECO:0000313" key="6">
    <source>
        <dbReference type="Proteomes" id="UP001430701"/>
    </source>
</evidence>
<dbReference type="CDD" id="cd13853">
    <property type="entry name" value="CuRO_1_Tth-MCO_like"/>
    <property type="match status" value="1"/>
</dbReference>
<dbReference type="InterPro" id="IPR011706">
    <property type="entry name" value="Cu-oxidase_C"/>
</dbReference>
<dbReference type="GeneID" id="68901745"/>
<dbReference type="Pfam" id="PF07731">
    <property type="entry name" value="Cu-oxidase_2"/>
    <property type="match status" value="1"/>
</dbReference>
<dbReference type="CDD" id="cd13900">
    <property type="entry name" value="CuRO_3_Tth-MCO_like"/>
    <property type="match status" value="1"/>
</dbReference>